<dbReference type="EMBL" id="CP000320">
    <property type="protein sequence ID" value="ABE64856.1"/>
    <property type="molecule type" value="Genomic_DNA"/>
</dbReference>
<dbReference type="InterPro" id="IPR006311">
    <property type="entry name" value="TAT_signal"/>
</dbReference>
<proteinExistence type="predicted"/>
<feature type="chain" id="PRO_5004196041" evidence="1">
    <location>
        <begin position="24"/>
        <end position="252"/>
    </location>
</feature>
<dbReference type="PROSITE" id="PS51318">
    <property type="entry name" value="TAT"/>
    <property type="match status" value="1"/>
</dbReference>
<organism evidence="2 3">
    <name type="scientific">Nitrobacter hamburgensis (strain DSM 10229 / NCIMB 13809 / X14)</name>
    <dbReference type="NCBI Taxonomy" id="323097"/>
    <lineage>
        <taxon>Bacteria</taxon>
        <taxon>Pseudomonadati</taxon>
        <taxon>Pseudomonadota</taxon>
        <taxon>Alphaproteobacteria</taxon>
        <taxon>Hyphomicrobiales</taxon>
        <taxon>Nitrobacteraceae</taxon>
        <taxon>Nitrobacter</taxon>
    </lineage>
</organism>
<accession>Q1QFZ1</accession>
<reference evidence="3" key="1">
    <citation type="submission" date="2006-03" db="EMBL/GenBank/DDBJ databases">
        <title>Complete sequence of plasmid 1 of Nitrobacter hamburgensis X14.</title>
        <authorList>
            <consortium name="US DOE Joint Genome Institute"/>
            <person name="Copeland A."/>
            <person name="Lucas S."/>
            <person name="Lapidus A."/>
            <person name="Barry K."/>
            <person name="Detter J.C."/>
            <person name="Glavina del Rio T."/>
            <person name="Hammon N."/>
            <person name="Israni S."/>
            <person name="Dalin E."/>
            <person name="Tice H."/>
            <person name="Pitluck S."/>
            <person name="Chain P."/>
            <person name="Malfatti S."/>
            <person name="Shin M."/>
            <person name="Vergez L."/>
            <person name="Schmutz J."/>
            <person name="Larimer F."/>
            <person name="Land M."/>
            <person name="Hauser L."/>
            <person name="Kyrpides N."/>
            <person name="Ivanova N."/>
            <person name="Ward B."/>
            <person name="Arp D."/>
            <person name="Klotz M."/>
            <person name="Stein L."/>
            <person name="O'Mullan G."/>
            <person name="Starkenburg S."/>
            <person name="Sayavedra L."/>
            <person name="Poret-Peterson A.T."/>
            <person name="Gentry M.E."/>
            <person name="Bruce D."/>
            <person name="Richardson P."/>
        </authorList>
    </citation>
    <scope>NUCLEOTIDE SEQUENCE [LARGE SCALE GENOMIC DNA]</scope>
    <source>
        <strain evidence="3">DSM 10229 / NCIMB 13809 / X14</strain>
        <plasmid evidence="3">Plasmid pNITHX1</plasmid>
    </source>
</reference>
<dbReference type="KEGG" id="nha:Nham_4243"/>
<evidence type="ECO:0000256" key="1">
    <source>
        <dbReference type="SAM" id="SignalP"/>
    </source>
</evidence>
<geneLocation type="plasmid" evidence="3">
    <name>pNITHX1</name>
</geneLocation>
<sequence length="252" mass="27599">MSHGRLTRRGFLAQTAALSAASAASGPLSGANARTIQGEVPWAPGEADAPTQVSQTASYVYFTPEEATFIESAVARLIPADELGPGARELGCPLFLDRQLAGAYGRAQRWYMQGPWAKGSKTQGYQSRMTPAQMYRAAIKAIDAYCRNNFDKKSFAQLGPDDQDKVLGGLEGGQIKLDEVDATAFFKQFLLNTREGYFADPLYGGNKNMTAWKMIGFPGARYDYRDYVAKHGERFPLPPVSLRGRPAWNPKS</sequence>
<dbReference type="AlphaFoldDB" id="Q1QFZ1"/>
<dbReference type="Proteomes" id="UP000001953">
    <property type="component" value="Plasmid 1"/>
</dbReference>
<dbReference type="InterPro" id="IPR027056">
    <property type="entry name" value="Gluconate_2DH_su3"/>
</dbReference>
<evidence type="ECO:0000313" key="3">
    <source>
        <dbReference type="Proteomes" id="UP000001953"/>
    </source>
</evidence>
<keyword evidence="1" id="KW-0732">Signal</keyword>
<keyword evidence="2" id="KW-0614">Plasmid</keyword>
<dbReference type="HOGENOM" id="CLU_065508_0_0_5"/>
<evidence type="ECO:0000313" key="2">
    <source>
        <dbReference type="EMBL" id="ABE64856.1"/>
    </source>
</evidence>
<feature type="signal peptide" evidence="1">
    <location>
        <begin position="1"/>
        <end position="23"/>
    </location>
</feature>
<keyword evidence="3" id="KW-1185">Reference proteome</keyword>
<dbReference type="Pfam" id="PF13618">
    <property type="entry name" value="Gluconate_2-dh3"/>
    <property type="match status" value="1"/>
</dbReference>
<gene>
    <name evidence="2" type="ordered locus">Nham_4243</name>
</gene>
<protein>
    <submittedName>
        <fullName evidence="2">Twin-arginine translocation pathway signal</fullName>
    </submittedName>
</protein>
<name>Q1QFZ1_NITHX</name>